<accession>A0A1R2D339</accession>
<gene>
    <name evidence="1" type="ORF">SteCoe_925</name>
</gene>
<proteinExistence type="predicted"/>
<dbReference type="AlphaFoldDB" id="A0A1R2D339"/>
<sequence length="235" mass="27620">MCIYNANCQASKNSCECKLLMKYEKATQDISISFYCENDEIFSKKFRRLMILQSRVLQSTYEMALKTLELLNNQPSEKDSQSNETKILSKINQFRNRNNTKIINPQFSLELEPTLSLTDNISNDLKIVMSFLPINDFQQKILNNPSFIVCIYSRKKPYRNLTSKLIDIEFSLILDKENSKLELTMLKFLYVNPKFRNKKLFLVIKERNNETFLPAVLTCVIKKTKQGFYKVAIRF</sequence>
<keyword evidence="2" id="KW-1185">Reference proteome</keyword>
<reference evidence="1 2" key="1">
    <citation type="submission" date="2016-11" db="EMBL/GenBank/DDBJ databases">
        <title>The macronuclear genome of Stentor coeruleus: a giant cell with tiny introns.</title>
        <authorList>
            <person name="Slabodnick M."/>
            <person name="Ruby J.G."/>
            <person name="Reiff S.B."/>
            <person name="Swart E.C."/>
            <person name="Gosai S."/>
            <person name="Prabakaran S."/>
            <person name="Witkowska E."/>
            <person name="Larue G.E."/>
            <person name="Fisher S."/>
            <person name="Freeman R.M."/>
            <person name="Gunawardena J."/>
            <person name="Chu W."/>
            <person name="Stover N.A."/>
            <person name="Gregory B.D."/>
            <person name="Nowacki M."/>
            <person name="Derisi J."/>
            <person name="Roy S.W."/>
            <person name="Marshall W.F."/>
            <person name="Sood P."/>
        </authorList>
    </citation>
    <scope>NUCLEOTIDE SEQUENCE [LARGE SCALE GENOMIC DNA]</scope>
    <source>
        <strain evidence="1">WM001</strain>
    </source>
</reference>
<dbReference type="Proteomes" id="UP000187209">
    <property type="component" value="Unassembled WGS sequence"/>
</dbReference>
<name>A0A1R2D339_9CILI</name>
<dbReference type="EMBL" id="MPUH01000009">
    <property type="protein sequence ID" value="OMJ95675.1"/>
    <property type="molecule type" value="Genomic_DNA"/>
</dbReference>
<protein>
    <submittedName>
        <fullName evidence="1">Uncharacterized protein</fullName>
    </submittedName>
</protein>
<evidence type="ECO:0000313" key="2">
    <source>
        <dbReference type="Proteomes" id="UP000187209"/>
    </source>
</evidence>
<comment type="caution">
    <text evidence="1">The sequence shown here is derived from an EMBL/GenBank/DDBJ whole genome shotgun (WGS) entry which is preliminary data.</text>
</comment>
<evidence type="ECO:0000313" key="1">
    <source>
        <dbReference type="EMBL" id="OMJ95675.1"/>
    </source>
</evidence>
<organism evidence="1 2">
    <name type="scientific">Stentor coeruleus</name>
    <dbReference type="NCBI Taxonomy" id="5963"/>
    <lineage>
        <taxon>Eukaryota</taxon>
        <taxon>Sar</taxon>
        <taxon>Alveolata</taxon>
        <taxon>Ciliophora</taxon>
        <taxon>Postciliodesmatophora</taxon>
        <taxon>Heterotrichea</taxon>
        <taxon>Heterotrichida</taxon>
        <taxon>Stentoridae</taxon>
        <taxon>Stentor</taxon>
    </lineage>
</organism>